<protein>
    <submittedName>
        <fullName evidence="2">Glycoside hydrolase family 65 domain protein</fullName>
    </submittedName>
</protein>
<evidence type="ECO:0000259" key="1">
    <source>
        <dbReference type="Pfam" id="PF03636"/>
    </source>
</evidence>
<dbReference type="InterPro" id="IPR005196">
    <property type="entry name" value="Glyco_hydro_65_N"/>
</dbReference>
<dbReference type="OrthoDB" id="9758855at2"/>
<dbReference type="Proteomes" id="UP000008718">
    <property type="component" value="Chromosome"/>
</dbReference>
<keyword evidence="3" id="KW-1185">Reference proteome</keyword>
<dbReference type="GO" id="GO:0004553">
    <property type="term" value="F:hydrolase activity, hydrolyzing O-glycosyl compounds"/>
    <property type="evidence" value="ECO:0007669"/>
    <property type="project" value="TreeGrafter"/>
</dbReference>
<dbReference type="InterPro" id="IPR011013">
    <property type="entry name" value="Gal_mutarotase_sf_dom"/>
</dbReference>
<evidence type="ECO:0000313" key="3">
    <source>
        <dbReference type="Proteomes" id="UP000008718"/>
    </source>
</evidence>
<dbReference type="InterPro" id="IPR037018">
    <property type="entry name" value="GH65_N"/>
</dbReference>
<dbReference type="Pfam" id="PF03636">
    <property type="entry name" value="Glyco_hydro_65N"/>
    <property type="match status" value="1"/>
</dbReference>
<dbReference type="SUPFAM" id="SSF74650">
    <property type="entry name" value="Galactose mutarotase-like"/>
    <property type="match status" value="1"/>
</dbReference>
<dbReference type="AlphaFoldDB" id="E4T8N6"/>
<dbReference type="Gene3D" id="2.70.98.40">
    <property type="entry name" value="Glycoside hydrolase, family 65, N-terminal domain"/>
    <property type="match status" value="1"/>
</dbReference>
<gene>
    <name evidence="2" type="ordered locus">Palpr_3017</name>
</gene>
<organism evidence="2 3">
    <name type="scientific">Paludibacter propionicigenes (strain DSM 17365 / JCM 13257 / WB4)</name>
    <dbReference type="NCBI Taxonomy" id="694427"/>
    <lineage>
        <taxon>Bacteria</taxon>
        <taxon>Pseudomonadati</taxon>
        <taxon>Bacteroidota</taxon>
        <taxon>Bacteroidia</taxon>
        <taxon>Bacteroidales</taxon>
        <taxon>Paludibacteraceae</taxon>
        <taxon>Paludibacter</taxon>
    </lineage>
</organism>
<dbReference type="PANTHER" id="PTHR11051">
    <property type="entry name" value="GLYCOSYL HYDROLASE-RELATED"/>
    <property type="match status" value="1"/>
</dbReference>
<dbReference type="PANTHER" id="PTHR11051:SF8">
    <property type="entry name" value="PROTEIN-GLUCOSYLGALACTOSYLHYDROXYLYSINE GLUCOSIDASE"/>
    <property type="match status" value="1"/>
</dbReference>
<feature type="domain" description="Glycoside hydrolase family 65 N-terminal" evidence="1">
    <location>
        <begin position="10"/>
        <end position="257"/>
    </location>
</feature>
<sequence>MQTDSWNIIEDDFQPSKQLEREIAFGLSNGYIAQRANFEEYYSGETRLGSYVNGIYSQNTDTDDSGLLKDDCGLLKTPNWCGIIVRLNEEVVDLATWEVLSFKSVLNIQEGVLERFFEAVSPRKHKIEVTVKRFLSMDEREVAAIKYSVKSIDFEGRISFMPVIDANVINPKDNNEQLWNVLQVKTQQNVSYLWAQVRHQKVQFCGAHSYALYKNNEQLKVNPTKIEKERIAGFSMGADVKAGDTIYMNKYIAIADSLTRPNENLPDYVCQLALNSKEKGWQKLFEEHCGVCVARWFQAGLTAEDNIENQQNLIQAVFMNNMNIHCK</sequence>
<proteinExistence type="predicted"/>
<dbReference type="RefSeq" id="WP_013446514.1">
    <property type="nucleotide sequence ID" value="NC_014734.1"/>
</dbReference>
<evidence type="ECO:0000313" key="2">
    <source>
        <dbReference type="EMBL" id="ADQ81145.1"/>
    </source>
</evidence>
<accession>E4T8N6</accession>
<dbReference type="GO" id="GO:0030246">
    <property type="term" value="F:carbohydrate binding"/>
    <property type="evidence" value="ECO:0007669"/>
    <property type="project" value="InterPro"/>
</dbReference>
<dbReference type="eggNOG" id="COG1554">
    <property type="taxonomic scope" value="Bacteria"/>
</dbReference>
<keyword evidence="2" id="KW-0378">Hydrolase</keyword>
<reference key="1">
    <citation type="submission" date="2010-11" db="EMBL/GenBank/DDBJ databases">
        <title>The complete genome of Paludibacter propionicigenes DSM 17365.</title>
        <authorList>
            <consortium name="US DOE Joint Genome Institute (JGI-PGF)"/>
            <person name="Lucas S."/>
            <person name="Copeland A."/>
            <person name="Lapidus A."/>
            <person name="Bruce D."/>
            <person name="Goodwin L."/>
            <person name="Pitluck S."/>
            <person name="Kyrpides N."/>
            <person name="Mavromatis K."/>
            <person name="Ivanova N."/>
            <person name="Munk A.C."/>
            <person name="Brettin T."/>
            <person name="Detter J.C."/>
            <person name="Han C."/>
            <person name="Tapia R."/>
            <person name="Land M."/>
            <person name="Hauser L."/>
            <person name="Markowitz V."/>
            <person name="Cheng J.-F."/>
            <person name="Hugenholtz P."/>
            <person name="Woyke T."/>
            <person name="Wu D."/>
            <person name="Gronow S."/>
            <person name="Wellnitz S."/>
            <person name="Brambilla E."/>
            <person name="Klenk H.-P."/>
            <person name="Eisen J.A."/>
        </authorList>
    </citation>
    <scope>NUCLEOTIDE SEQUENCE</scope>
    <source>
        <strain>WB4</strain>
    </source>
</reference>
<dbReference type="KEGG" id="ppn:Palpr_3017"/>
<dbReference type="GO" id="GO:0005975">
    <property type="term" value="P:carbohydrate metabolic process"/>
    <property type="evidence" value="ECO:0007669"/>
    <property type="project" value="InterPro"/>
</dbReference>
<dbReference type="HOGENOM" id="CLU_849510_0_0_10"/>
<dbReference type="STRING" id="694427.Palpr_3017"/>
<dbReference type="EMBL" id="CP002345">
    <property type="protein sequence ID" value="ADQ81145.1"/>
    <property type="molecule type" value="Genomic_DNA"/>
</dbReference>
<name>E4T8N6_PALPW</name>
<reference evidence="2 3" key="2">
    <citation type="journal article" date="2011" name="Stand. Genomic Sci.">
        <title>Complete genome sequence of Paludibacter propionicigenes type strain (WB4).</title>
        <authorList>
            <person name="Gronow S."/>
            <person name="Munk C."/>
            <person name="Lapidus A."/>
            <person name="Nolan M."/>
            <person name="Lucas S."/>
            <person name="Hammon N."/>
            <person name="Deshpande S."/>
            <person name="Cheng J.F."/>
            <person name="Tapia R."/>
            <person name="Han C."/>
            <person name="Goodwin L."/>
            <person name="Pitluck S."/>
            <person name="Liolios K."/>
            <person name="Ivanova N."/>
            <person name="Mavromatis K."/>
            <person name="Mikhailova N."/>
            <person name="Pati A."/>
            <person name="Chen A."/>
            <person name="Palaniappan K."/>
            <person name="Land M."/>
            <person name="Hauser L."/>
            <person name="Chang Y.J."/>
            <person name="Jeffries C.D."/>
            <person name="Brambilla E."/>
            <person name="Rohde M."/>
            <person name="Goker M."/>
            <person name="Detter J.C."/>
            <person name="Woyke T."/>
            <person name="Bristow J."/>
            <person name="Eisen J.A."/>
            <person name="Markowitz V."/>
            <person name="Hugenholtz P."/>
            <person name="Kyrpides N.C."/>
            <person name="Klenk H.P."/>
        </authorList>
    </citation>
    <scope>NUCLEOTIDE SEQUENCE [LARGE SCALE GENOMIC DNA]</scope>
    <source>
        <strain evidence="3">DSM 17365 / JCM 13257 / WB4</strain>
    </source>
</reference>